<evidence type="ECO:0000313" key="2">
    <source>
        <dbReference type="Proteomes" id="UP000789525"/>
    </source>
</evidence>
<comment type="caution">
    <text evidence="1">The sequence shown here is derived from an EMBL/GenBank/DDBJ whole genome shotgun (WGS) entry which is preliminary data.</text>
</comment>
<sequence length="194" mass="21192">REPTCINVQVEDGASAEMSLQYTHQSVYLAVEGQGHKEHLCPSNEDRKLCMGREDVAPVSTDRGDLFWQENVLGSTQFEDVCQDIIDYPPAATSDLGGKSQLEMIVKISTIDISIEYTASRLKRGDGYSSGIRNKGEGSVALTKEPLNGLSTTRKGRFTVVAAGYRCEMGVLGEEVVGERWRDPEGEGSSRIDG</sequence>
<organism evidence="1 2">
    <name type="scientific">Acaulospora colombiana</name>
    <dbReference type="NCBI Taxonomy" id="27376"/>
    <lineage>
        <taxon>Eukaryota</taxon>
        <taxon>Fungi</taxon>
        <taxon>Fungi incertae sedis</taxon>
        <taxon>Mucoromycota</taxon>
        <taxon>Glomeromycotina</taxon>
        <taxon>Glomeromycetes</taxon>
        <taxon>Diversisporales</taxon>
        <taxon>Acaulosporaceae</taxon>
        <taxon>Acaulospora</taxon>
    </lineage>
</organism>
<protein>
    <submittedName>
        <fullName evidence="1">11170_t:CDS:1</fullName>
    </submittedName>
</protein>
<accession>A0ACA9MQ19</accession>
<dbReference type="Proteomes" id="UP000789525">
    <property type="component" value="Unassembled WGS sequence"/>
</dbReference>
<feature type="non-terminal residue" evidence="1">
    <location>
        <position position="1"/>
    </location>
</feature>
<gene>
    <name evidence="1" type="ORF">ACOLOM_LOCUS6883</name>
</gene>
<dbReference type="EMBL" id="CAJVPT010014700">
    <property type="protein sequence ID" value="CAG8606804.1"/>
    <property type="molecule type" value="Genomic_DNA"/>
</dbReference>
<name>A0ACA9MQ19_9GLOM</name>
<evidence type="ECO:0000313" key="1">
    <source>
        <dbReference type="EMBL" id="CAG8606804.1"/>
    </source>
</evidence>
<proteinExistence type="predicted"/>
<reference evidence="1" key="1">
    <citation type="submission" date="2021-06" db="EMBL/GenBank/DDBJ databases">
        <authorList>
            <person name="Kallberg Y."/>
            <person name="Tangrot J."/>
            <person name="Rosling A."/>
        </authorList>
    </citation>
    <scope>NUCLEOTIDE SEQUENCE</scope>
    <source>
        <strain evidence="1">CL356</strain>
    </source>
</reference>
<keyword evidence="2" id="KW-1185">Reference proteome</keyword>